<organism evidence="2 3">
    <name type="scientific">Lichenifustis flavocetrariae</name>
    <dbReference type="NCBI Taxonomy" id="2949735"/>
    <lineage>
        <taxon>Bacteria</taxon>
        <taxon>Pseudomonadati</taxon>
        <taxon>Pseudomonadota</taxon>
        <taxon>Alphaproteobacteria</taxon>
        <taxon>Hyphomicrobiales</taxon>
        <taxon>Lichenihabitantaceae</taxon>
        <taxon>Lichenifustis</taxon>
    </lineage>
</organism>
<gene>
    <name evidence="2" type="ORF">M8523_21940</name>
</gene>
<keyword evidence="1" id="KW-0472">Membrane</keyword>
<reference evidence="2" key="1">
    <citation type="submission" date="2022-05" db="EMBL/GenBank/DDBJ databases">
        <authorList>
            <person name="Pankratov T."/>
        </authorList>
    </citation>
    <scope>NUCLEOTIDE SEQUENCE</scope>
    <source>
        <strain evidence="2">BP6-180914</strain>
    </source>
</reference>
<dbReference type="EMBL" id="JAMOIM010000017">
    <property type="protein sequence ID" value="MCW6510680.1"/>
    <property type="molecule type" value="Genomic_DNA"/>
</dbReference>
<dbReference type="InterPro" id="IPR009325">
    <property type="entry name" value="DUF983"/>
</dbReference>
<name>A0AA41Z0N0_9HYPH</name>
<dbReference type="Proteomes" id="UP001165667">
    <property type="component" value="Unassembled WGS sequence"/>
</dbReference>
<evidence type="ECO:0000256" key="1">
    <source>
        <dbReference type="SAM" id="Phobius"/>
    </source>
</evidence>
<dbReference type="RefSeq" id="WP_282587055.1">
    <property type="nucleotide sequence ID" value="NZ_JAMOIM010000017.1"/>
</dbReference>
<keyword evidence="1" id="KW-0812">Transmembrane</keyword>
<evidence type="ECO:0000313" key="2">
    <source>
        <dbReference type="EMBL" id="MCW6510680.1"/>
    </source>
</evidence>
<proteinExistence type="predicted"/>
<keyword evidence="1" id="KW-1133">Transmembrane helix</keyword>
<feature type="transmembrane region" description="Helical" evidence="1">
    <location>
        <begin position="59"/>
        <end position="79"/>
    </location>
</feature>
<feature type="transmembrane region" description="Helical" evidence="1">
    <location>
        <begin position="85"/>
        <end position="104"/>
    </location>
</feature>
<dbReference type="Pfam" id="PF06170">
    <property type="entry name" value="DUF983"/>
    <property type="match status" value="1"/>
</dbReference>
<dbReference type="AlphaFoldDB" id="A0AA41Z0N0"/>
<evidence type="ECO:0000313" key="3">
    <source>
        <dbReference type="Proteomes" id="UP001165667"/>
    </source>
</evidence>
<keyword evidence="3" id="KW-1185">Reference proteome</keyword>
<accession>A0AA41Z0N0</accession>
<sequence length="126" mass="13443">MVDSLNDEYPPIPAISTGLLGRCPRCGSGRLFRGFLTLGPRCDHCGLDYGFADAGDGPAVFVTLIVGTIVVGLALILDIAYEPPIWVHMVISLPLAVLLCLAVLRPLKGVLVALQYRNKAEQGRLG</sequence>
<comment type="caution">
    <text evidence="2">The sequence shown here is derived from an EMBL/GenBank/DDBJ whole genome shotgun (WGS) entry which is preliminary data.</text>
</comment>
<protein>
    <submittedName>
        <fullName evidence="2">DUF983 domain-containing protein</fullName>
    </submittedName>
</protein>